<dbReference type="InterPro" id="IPR014032">
    <property type="entry name" value="Peptidase_A24A_bac"/>
</dbReference>
<dbReference type="Proteomes" id="UP000002216">
    <property type="component" value="Chromosome"/>
</dbReference>
<dbReference type="PANTHER" id="PTHR30487">
    <property type="entry name" value="TYPE 4 PREPILIN-LIKE PROTEINS LEADER PEPTIDE-PROCESSING ENZYME"/>
    <property type="match status" value="1"/>
</dbReference>
<dbReference type="MEROPS" id="A24.019"/>
<evidence type="ECO:0000256" key="1">
    <source>
        <dbReference type="ARBA" id="ARBA00004429"/>
    </source>
</evidence>
<dbReference type="InterPro" id="IPR000045">
    <property type="entry name" value="Prepilin_IV_endopep_pep"/>
</dbReference>
<dbReference type="Pfam" id="PF06750">
    <property type="entry name" value="A24_N_bact"/>
    <property type="match status" value="1"/>
</dbReference>
<keyword evidence="4" id="KW-0997">Cell inner membrane</keyword>
<comment type="function">
    <text evidence="9">Plays an essential role in type IV pili and type II pseudopili formation by proteolytically removing the leader sequence from substrate proteins and subsequently monomethylating the alpha-amino group of the newly exposed N-terminal phenylalanine.</text>
</comment>
<keyword evidence="6 10" id="KW-1133">Transmembrane helix</keyword>
<keyword evidence="3" id="KW-1003">Cell membrane</keyword>
<protein>
    <recommendedName>
        <fullName evidence="9">Prepilin leader peptidase/N-methyltransferase</fullName>
        <ecNumber evidence="9">2.1.1.-</ecNumber>
        <ecNumber evidence="9">3.4.23.43</ecNumber>
    </recommendedName>
</protein>
<reference evidence="13 14" key="1">
    <citation type="journal article" date="2009" name="Stand. Genomic Sci.">
        <title>Complete genome sequence of Desulfomicrobium baculatum type strain (X).</title>
        <authorList>
            <person name="Copeland A."/>
            <person name="Spring S."/>
            <person name="Goker M."/>
            <person name="Schneider S."/>
            <person name="Lapidus A."/>
            <person name="Del Rio T.G."/>
            <person name="Tice H."/>
            <person name="Cheng J.F."/>
            <person name="Chen F."/>
            <person name="Nolan M."/>
            <person name="Bruce D."/>
            <person name="Goodwin L."/>
            <person name="Pitluck S."/>
            <person name="Ivanova N."/>
            <person name="Mavrommatis K."/>
            <person name="Ovchinnikova G."/>
            <person name="Pati A."/>
            <person name="Chen A."/>
            <person name="Palaniappan K."/>
            <person name="Land M."/>
            <person name="Hauser L."/>
            <person name="Chang Y.J."/>
            <person name="Jeffries C.C."/>
            <person name="Meincke L."/>
            <person name="Sims D."/>
            <person name="Brettin T."/>
            <person name="Detter J.C."/>
            <person name="Han C."/>
            <person name="Chain P."/>
            <person name="Bristow J."/>
            <person name="Eisen J.A."/>
            <person name="Markowitz V."/>
            <person name="Hugenholtz P."/>
            <person name="Kyrpides N.C."/>
            <person name="Klenk H.P."/>
            <person name="Lucas S."/>
        </authorList>
    </citation>
    <scope>NUCLEOTIDE SEQUENCE [LARGE SCALE GENOMIC DNA]</scope>
    <source>
        <strain evidence="14">DSM 4028 / VKM B-1378 / X</strain>
    </source>
</reference>
<feature type="transmembrane region" description="Helical" evidence="10">
    <location>
        <begin position="232"/>
        <end position="250"/>
    </location>
</feature>
<dbReference type="InterPro" id="IPR010627">
    <property type="entry name" value="Prepilin_pept_A24_N"/>
</dbReference>
<evidence type="ECO:0000259" key="11">
    <source>
        <dbReference type="Pfam" id="PF01478"/>
    </source>
</evidence>
<evidence type="ECO:0000256" key="6">
    <source>
        <dbReference type="ARBA" id="ARBA00022989"/>
    </source>
</evidence>
<evidence type="ECO:0000256" key="2">
    <source>
        <dbReference type="ARBA" id="ARBA00005801"/>
    </source>
</evidence>
<name>C7LWZ6_DESBD</name>
<dbReference type="EC" id="2.1.1.-" evidence="9"/>
<dbReference type="RefSeq" id="WP_015775295.1">
    <property type="nucleotide sequence ID" value="NC_013173.1"/>
</dbReference>
<evidence type="ECO:0000256" key="7">
    <source>
        <dbReference type="ARBA" id="ARBA00023136"/>
    </source>
</evidence>
<gene>
    <name evidence="13" type="ordered locus">Dbac_3131</name>
</gene>
<dbReference type="STRING" id="525897.Dbac_3131"/>
<keyword evidence="14" id="KW-1185">Reference proteome</keyword>
<sequence length="260" mass="28343">MVELFSYPAFFYTMALVLGLCLGSFYNVCVHRYLVGASVIRPGSHCPACGHVLSWWENIPVLSYVLLGAKCRSCKGKIHWRYPAVELLSGILALLFAVKFGPTAQWLTYMVFLGIFLVAAFIDLDSFILPDVLTYPAAILALSTPLFLPVDWLETMLGGLCGAGIFLLLQQAYLRLRGIDALGTGDIKLMLSLGALVGLSLLPLMILLSALCALAIAVVYLRRPEGQGLRTAIPFGPFLCLGAVLTLLWGEDLLLMIMNL</sequence>
<comment type="catalytic activity">
    <reaction evidence="9">
        <text>Typically cleaves a -Gly-|-Phe- bond to release an N-terminal, basic peptide of 5-8 residues from type IV prepilin, and then N-methylates the new N-terminal amino group, the methyl donor being S-adenosyl-L-methionine.</text>
        <dbReference type="EC" id="3.4.23.43"/>
    </reaction>
</comment>
<dbReference type="EMBL" id="CP001629">
    <property type="protein sequence ID" value="ACU91206.1"/>
    <property type="molecule type" value="Genomic_DNA"/>
</dbReference>
<feature type="transmembrane region" description="Helical" evidence="10">
    <location>
        <begin position="195"/>
        <end position="220"/>
    </location>
</feature>
<dbReference type="GO" id="GO:0005886">
    <property type="term" value="C:plasma membrane"/>
    <property type="evidence" value="ECO:0007669"/>
    <property type="project" value="UniProtKB-SubCell"/>
</dbReference>
<keyword evidence="9" id="KW-0378">Hydrolase</keyword>
<proteinExistence type="inferred from homology"/>
<dbReference type="InterPro" id="IPR050882">
    <property type="entry name" value="Prepilin_peptidase/N-MTase"/>
</dbReference>
<comment type="similarity">
    <text evidence="2 8">Belongs to the peptidase A24 family.</text>
</comment>
<dbReference type="KEGG" id="dba:Dbac_3131"/>
<dbReference type="GO" id="GO:0006465">
    <property type="term" value="P:signal peptide processing"/>
    <property type="evidence" value="ECO:0007669"/>
    <property type="project" value="TreeGrafter"/>
</dbReference>
<feature type="transmembrane region" description="Helical" evidence="10">
    <location>
        <begin position="6"/>
        <end position="28"/>
    </location>
</feature>
<dbReference type="PRINTS" id="PR00864">
    <property type="entry name" value="PREPILNPTASE"/>
</dbReference>
<evidence type="ECO:0000256" key="9">
    <source>
        <dbReference type="RuleBase" id="RU003794"/>
    </source>
</evidence>
<feature type="domain" description="Prepilin peptidase A24 N-terminal" evidence="12">
    <location>
        <begin position="17"/>
        <end position="100"/>
    </location>
</feature>
<evidence type="ECO:0000313" key="14">
    <source>
        <dbReference type="Proteomes" id="UP000002216"/>
    </source>
</evidence>
<evidence type="ECO:0000256" key="3">
    <source>
        <dbReference type="ARBA" id="ARBA00022475"/>
    </source>
</evidence>
<keyword evidence="9" id="KW-0645">Protease</keyword>
<evidence type="ECO:0000256" key="10">
    <source>
        <dbReference type="SAM" id="Phobius"/>
    </source>
</evidence>
<dbReference type="Pfam" id="PF01478">
    <property type="entry name" value="Peptidase_A24"/>
    <property type="match status" value="1"/>
</dbReference>
<feature type="transmembrane region" description="Helical" evidence="10">
    <location>
        <begin position="156"/>
        <end position="174"/>
    </location>
</feature>
<feature type="transmembrane region" description="Helical" evidence="10">
    <location>
        <begin position="106"/>
        <end position="125"/>
    </location>
</feature>
<evidence type="ECO:0000313" key="13">
    <source>
        <dbReference type="EMBL" id="ACU91206.1"/>
    </source>
</evidence>
<evidence type="ECO:0000259" key="12">
    <source>
        <dbReference type="Pfam" id="PF06750"/>
    </source>
</evidence>
<dbReference type="HOGENOM" id="CLU_057101_0_1_7"/>
<evidence type="ECO:0000256" key="4">
    <source>
        <dbReference type="ARBA" id="ARBA00022519"/>
    </source>
</evidence>
<keyword evidence="5 9" id="KW-0812">Transmembrane</keyword>
<keyword evidence="7 10" id="KW-0472">Membrane</keyword>
<evidence type="ECO:0000256" key="5">
    <source>
        <dbReference type="ARBA" id="ARBA00022692"/>
    </source>
</evidence>
<accession>C7LWZ6</accession>
<dbReference type="eggNOG" id="COG1989">
    <property type="taxonomic scope" value="Bacteria"/>
</dbReference>
<keyword evidence="9" id="KW-0511">Multifunctional enzyme</keyword>
<feature type="transmembrane region" description="Helical" evidence="10">
    <location>
        <begin position="132"/>
        <end position="150"/>
    </location>
</feature>
<dbReference type="OrthoDB" id="9789291at2"/>
<dbReference type="PANTHER" id="PTHR30487:SF0">
    <property type="entry name" value="PREPILIN LEADER PEPTIDASE_N-METHYLTRANSFERASE-RELATED"/>
    <property type="match status" value="1"/>
</dbReference>
<dbReference type="GO" id="GO:0008168">
    <property type="term" value="F:methyltransferase activity"/>
    <property type="evidence" value="ECO:0007669"/>
    <property type="project" value="UniProtKB-KW"/>
</dbReference>
<comment type="subcellular location">
    <subcellularLocation>
        <location evidence="1">Cell inner membrane</location>
        <topology evidence="1">Multi-pass membrane protein</topology>
    </subcellularLocation>
    <subcellularLocation>
        <location evidence="9">Cell membrane</location>
        <topology evidence="9">Multi-pass membrane protein</topology>
    </subcellularLocation>
</comment>
<keyword evidence="9" id="KW-0808">Transferase</keyword>
<dbReference type="GO" id="GO:0004190">
    <property type="term" value="F:aspartic-type endopeptidase activity"/>
    <property type="evidence" value="ECO:0007669"/>
    <property type="project" value="UniProtKB-EC"/>
</dbReference>
<dbReference type="AlphaFoldDB" id="C7LWZ6"/>
<dbReference type="GO" id="GO:0032259">
    <property type="term" value="P:methylation"/>
    <property type="evidence" value="ECO:0007669"/>
    <property type="project" value="UniProtKB-KW"/>
</dbReference>
<dbReference type="EC" id="3.4.23.43" evidence="9"/>
<evidence type="ECO:0000256" key="8">
    <source>
        <dbReference type="RuleBase" id="RU003793"/>
    </source>
</evidence>
<keyword evidence="9" id="KW-0489">Methyltransferase</keyword>
<feature type="domain" description="Prepilin type IV endopeptidase peptidase" evidence="11">
    <location>
        <begin position="110"/>
        <end position="218"/>
    </location>
</feature>
<organism evidence="13 14">
    <name type="scientific">Desulfomicrobium baculatum (strain DSM 4028 / VKM B-1378 / X)</name>
    <name type="common">Desulfovibrio baculatus</name>
    <dbReference type="NCBI Taxonomy" id="525897"/>
    <lineage>
        <taxon>Bacteria</taxon>
        <taxon>Pseudomonadati</taxon>
        <taxon>Thermodesulfobacteriota</taxon>
        <taxon>Desulfovibrionia</taxon>
        <taxon>Desulfovibrionales</taxon>
        <taxon>Desulfomicrobiaceae</taxon>
        <taxon>Desulfomicrobium</taxon>
    </lineage>
</organism>
<dbReference type="Gene3D" id="1.20.120.1220">
    <property type="match status" value="1"/>
</dbReference>